<dbReference type="NCBIfam" id="NF040521">
    <property type="entry name" value="C45_proenzyme"/>
    <property type="match status" value="1"/>
</dbReference>
<name>A0A0J1IJL2_NIACI</name>
<reference evidence="2 3" key="1">
    <citation type="submission" date="2015-05" db="EMBL/GenBank/DDBJ databases">
        <title>Whole genome sequence and identification of bacterial endophytes from Costus igneus.</title>
        <authorList>
            <person name="Lee Y.P."/>
            <person name="Gan H.M."/>
            <person name="Eng W."/>
            <person name="Wheatley M.S."/>
            <person name="Caraballo A."/>
            <person name="Polter S."/>
            <person name="Savka M.A."/>
            <person name="Hudson A.O."/>
        </authorList>
    </citation>
    <scope>NUCLEOTIDE SEQUENCE [LARGE SCALE GENOMIC DNA]</scope>
    <source>
        <strain evidence="2 3">RIT379</strain>
    </source>
</reference>
<dbReference type="Pfam" id="PF03417">
    <property type="entry name" value="AAT"/>
    <property type="match status" value="1"/>
</dbReference>
<dbReference type="GO" id="GO:0016787">
    <property type="term" value="F:hydrolase activity"/>
    <property type="evidence" value="ECO:0007669"/>
    <property type="project" value="UniProtKB-KW"/>
</dbReference>
<dbReference type="SUPFAM" id="SSF56235">
    <property type="entry name" value="N-terminal nucleophile aminohydrolases (Ntn hydrolases)"/>
    <property type="match status" value="1"/>
</dbReference>
<dbReference type="PATRIC" id="fig|1397.4.peg.539"/>
<keyword evidence="3" id="KW-1185">Reference proteome</keyword>
<dbReference type="PANTHER" id="PTHR34180">
    <property type="entry name" value="PEPTIDASE C45"/>
    <property type="match status" value="1"/>
</dbReference>
<dbReference type="InterPro" id="IPR005079">
    <property type="entry name" value="Peptidase_C45_hydrolase"/>
</dbReference>
<dbReference type="EMBL" id="LDPH01000010">
    <property type="protein sequence ID" value="KLV26123.1"/>
    <property type="molecule type" value="Genomic_DNA"/>
</dbReference>
<organism evidence="2 3">
    <name type="scientific">Niallia circulans</name>
    <name type="common">Bacillus circulans</name>
    <dbReference type="NCBI Taxonomy" id="1397"/>
    <lineage>
        <taxon>Bacteria</taxon>
        <taxon>Bacillati</taxon>
        <taxon>Bacillota</taxon>
        <taxon>Bacilli</taxon>
        <taxon>Bacillales</taxon>
        <taxon>Bacillaceae</taxon>
        <taxon>Niallia</taxon>
    </lineage>
</organism>
<sequence length="349" mass="40111">MKQVYSDFIQFRGNHYDFGYMQGELLKDSPILPNRIKHWTSKRKRYFTINEKESIQLLNKFIPGMLAEINGLADALQWRTEDALREFGGHYVEYGRSGCSILAGSQYLIRNYDSHPGSYEGRYMIYQPTDTGYAVIGPSMQITGRIDGINEKGLAMGYNFINRVGSGDGFICNMIGRMILETCANVEEAIDLLKEIPHRTSFSYVLLDPSGEAFVVEATPRSVIARKSNISTNHFEILKEENRYQMDESIQRKQNIEKQQGNHSNVYEAFRILNDRDKEIFSNKYNAWSGTLHTAAYLPNERKAWFALGSDRMPVIIDLESFLKGEKLNLKKIIGKLDYDTPFINMELL</sequence>
<dbReference type="RefSeq" id="WP_047942407.1">
    <property type="nucleotide sequence ID" value="NZ_CP053989.1"/>
</dbReference>
<dbReference type="CDD" id="cd01935">
    <property type="entry name" value="Ntn_CGH_like"/>
    <property type="match status" value="1"/>
</dbReference>
<gene>
    <name evidence="2" type="ORF">ABW02_12200</name>
</gene>
<evidence type="ECO:0000313" key="3">
    <source>
        <dbReference type="Proteomes" id="UP000036045"/>
    </source>
</evidence>
<proteinExistence type="predicted"/>
<keyword evidence="2" id="KW-0378">Hydrolase</keyword>
<dbReference type="OrthoDB" id="8617387at2"/>
<dbReference type="InterPro" id="IPR047794">
    <property type="entry name" value="C45_proenzyme-like"/>
</dbReference>
<comment type="caution">
    <text evidence="2">The sequence shown here is derived from an EMBL/GenBank/DDBJ whole genome shotgun (WGS) entry which is preliminary data.</text>
</comment>
<protein>
    <submittedName>
        <fullName evidence="2">Choloylglycine hydrolase</fullName>
    </submittedName>
</protein>
<feature type="domain" description="Peptidase C45 hydrolase" evidence="1">
    <location>
        <begin position="106"/>
        <end position="312"/>
    </location>
</feature>
<dbReference type="Gene3D" id="3.60.60.10">
    <property type="entry name" value="Penicillin V Acylase, Chain A"/>
    <property type="match status" value="1"/>
</dbReference>
<accession>A0A0J1IJL2</accession>
<dbReference type="AlphaFoldDB" id="A0A0J1IJL2"/>
<dbReference type="InterPro" id="IPR029055">
    <property type="entry name" value="Ntn_hydrolases_N"/>
</dbReference>
<evidence type="ECO:0000313" key="2">
    <source>
        <dbReference type="EMBL" id="KLV26123.1"/>
    </source>
</evidence>
<dbReference type="InterPro" id="IPR047801">
    <property type="entry name" value="Peptidase_C45"/>
</dbReference>
<dbReference type="GeneID" id="56348596"/>
<dbReference type="PANTHER" id="PTHR34180:SF1">
    <property type="entry name" value="BETA-ALANYL-DOPAMINE_CARCININE HYDROLASE"/>
    <property type="match status" value="1"/>
</dbReference>
<evidence type="ECO:0000259" key="1">
    <source>
        <dbReference type="Pfam" id="PF03417"/>
    </source>
</evidence>
<dbReference type="Proteomes" id="UP000036045">
    <property type="component" value="Unassembled WGS sequence"/>
</dbReference>